<dbReference type="EMBL" id="QGNW01000697">
    <property type="protein sequence ID" value="RVW64967.1"/>
    <property type="molecule type" value="Genomic_DNA"/>
</dbReference>
<sequence length="391" mass="44440">MPPAIDSQPLDLIPNFEGIRRLSCHTPTFDAIPAVASLRSVALCSVSWRLGEIGVRRRHWASALLRLLRTVRRRLAERRGLTPAFSLRSTNTRGTSNISSRGSDYFRAYFSDISQGILFTHHIWTWRTITSTVRGVQIHLDPESICRILDIPPGGLRVYDAKAWPTVPGFDPREAIQRMCGLPDAPRRIDVGYVMMMHMMACCERPKRILPYGRFMTRVFKDAGVDLSREQEVEAPSRDEEEEIGEMEGGVHPETNFDHREPDFDIPPRQSEGGHIDPTISDAMMTETGYTAGPSGQPSFTEPHYTHTSPGQAPDAPEHAPWMELSAQITSLGTRIEERMDQQQATHEHILQRLDRQERQHEELMAYLRAVLPPLATRCTLIALRPRRYFV</sequence>
<evidence type="ECO:0000313" key="2">
    <source>
        <dbReference type="EMBL" id="RVW64967.1"/>
    </source>
</evidence>
<proteinExistence type="predicted"/>
<gene>
    <name evidence="2" type="ORF">CK203_041920</name>
</gene>
<evidence type="ECO:0000313" key="3">
    <source>
        <dbReference type="Proteomes" id="UP000288805"/>
    </source>
</evidence>
<feature type="compositionally biased region" description="Basic and acidic residues" evidence="1">
    <location>
        <begin position="249"/>
        <end position="263"/>
    </location>
</feature>
<reference evidence="2 3" key="1">
    <citation type="journal article" date="2018" name="PLoS Genet.">
        <title>Population sequencing reveals clonal diversity and ancestral inbreeding in the grapevine cultivar Chardonnay.</title>
        <authorList>
            <person name="Roach M.J."/>
            <person name="Johnson D.L."/>
            <person name="Bohlmann J."/>
            <person name="van Vuuren H.J."/>
            <person name="Jones S.J."/>
            <person name="Pretorius I.S."/>
            <person name="Schmidt S.A."/>
            <person name="Borneman A.R."/>
        </authorList>
    </citation>
    <scope>NUCLEOTIDE SEQUENCE [LARGE SCALE GENOMIC DNA]</scope>
    <source>
        <strain evidence="3">cv. Chardonnay</strain>
        <tissue evidence="2">Leaf</tissue>
    </source>
</reference>
<dbReference type="AlphaFoldDB" id="A0A438FYD3"/>
<name>A0A438FYD3_VITVI</name>
<dbReference type="Proteomes" id="UP000288805">
    <property type="component" value="Unassembled WGS sequence"/>
</dbReference>
<feature type="region of interest" description="Disordered" evidence="1">
    <location>
        <begin position="230"/>
        <end position="318"/>
    </location>
</feature>
<protein>
    <submittedName>
        <fullName evidence="2">Uncharacterized protein</fullName>
    </submittedName>
</protein>
<feature type="compositionally biased region" description="Polar residues" evidence="1">
    <location>
        <begin position="294"/>
        <end position="311"/>
    </location>
</feature>
<organism evidence="2 3">
    <name type="scientific">Vitis vinifera</name>
    <name type="common">Grape</name>
    <dbReference type="NCBI Taxonomy" id="29760"/>
    <lineage>
        <taxon>Eukaryota</taxon>
        <taxon>Viridiplantae</taxon>
        <taxon>Streptophyta</taxon>
        <taxon>Embryophyta</taxon>
        <taxon>Tracheophyta</taxon>
        <taxon>Spermatophyta</taxon>
        <taxon>Magnoliopsida</taxon>
        <taxon>eudicotyledons</taxon>
        <taxon>Gunneridae</taxon>
        <taxon>Pentapetalae</taxon>
        <taxon>rosids</taxon>
        <taxon>Vitales</taxon>
        <taxon>Vitaceae</taxon>
        <taxon>Viteae</taxon>
        <taxon>Vitis</taxon>
    </lineage>
</organism>
<evidence type="ECO:0000256" key="1">
    <source>
        <dbReference type="SAM" id="MobiDB-lite"/>
    </source>
</evidence>
<accession>A0A438FYD3</accession>
<comment type="caution">
    <text evidence="2">The sequence shown here is derived from an EMBL/GenBank/DDBJ whole genome shotgun (WGS) entry which is preliminary data.</text>
</comment>